<dbReference type="eggNOG" id="COG5443">
    <property type="taxonomic scope" value="Bacteria"/>
</dbReference>
<evidence type="ECO:0000313" key="5">
    <source>
        <dbReference type="Proteomes" id="UP000028702"/>
    </source>
</evidence>
<dbReference type="Proteomes" id="UP000028702">
    <property type="component" value="Unassembled WGS sequence"/>
</dbReference>
<name>A0A081BB62_9HYPH</name>
<dbReference type="AlphaFoldDB" id="A0A081BB62"/>
<gene>
    <name evidence="4" type="ORF">M2A_1779</name>
</gene>
<dbReference type="RefSeq" id="WP_045446035.1">
    <property type="nucleotide sequence ID" value="NZ_BBIO01000008.1"/>
</dbReference>
<dbReference type="GO" id="GO:1902209">
    <property type="term" value="P:negative regulation of bacterial-type flagellum assembly"/>
    <property type="evidence" value="ECO:0007669"/>
    <property type="project" value="InterPro"/>
</dbReference>
<evidence type="ECO:0000313" key="4">
    <source>
        <dbReference type="EMBL" id="GAK45280.1"/>
    </source>
</evidence>
<accession>A0A081BB62</accession>
<organism evidence="4 5">
    <name type="scientific">Tepidicaulis marinus</name>
    <dbReference type="NCBI Taxonomy" id="1333998"/>
    <lineage>
        <taxon>Bacteria</taxon>
        <taxon>Pseudomonadati</taxon>
        <taxon>Pseudomonadota</taxon>
        <taxon>Alphaproteobacteria</taxon>
        <taxon>Hyphomicrobiales</taxon>
        <taxon>Parvibaculaceae</taxon>
        <taxon>Tepidicaulis</taxon>
    </lineage>
</organism>
<dbReference type="STRING" id="1333998.M2A_1779"/>
<evidence type="ECO:0000256" key="1">
    <source>
        <dbReference type="ARBA" id="ARBA00022491"/>
    </source>
</evidence>
<dbReference type="EMBL" id="BBIO01000008">
    <property type="protein sequence ID" value="GAK45280.1"/>
    <property type="molecule type" value="Genomic_DNA"/>
</dbReference>
<sequence length="137" mass="15702">MGLNIRLLHGDKCVINGAVITCKSQRTTLSVENFAQVIRAPEILDEKDVSTPTERVYFAVQLMLLEPARHDHHRIFFNTVMAQLLYAFENGEILELLHEAISFVEEEDFYQALKRLKRVLDYEKDLLGQMPALEVAG</sequence>
<dbReference type="Pfam" id="PF07378">
    <property type="entry name" value="FlbT"/>
    <property type="match status" value="1"/>
</dbReference>
<dbReference type="InterPro" id="IPR009967">
    <property type="entry name" value="Flagellum_FlbT"/>
</dbReference>
<keyword evidence="4" id="KW-0966">Cell projection</keyword>
<keyword evidence="5" id="KW-1185">Reference proteome</keyword>
<evidence type="ECO:0000256" key="3">
    <source>
        <dbReference type="ARBA" id="ARBA00022884"/>
    </source>
</evidence>
<keyword evidence="4" id="KW-0969">Cilium</keyword>
<keyword evidence="1" id="KW-0678">Repressor</keyword>
<proteinExistence type="predicted"/>
<protein>
    <submittedName>
        <fullName evidence="4">Flagellar protein</fullName>
    </submittedName>
</protein>
<dbReference type="GO" id="GO:0006402">
    <property type="term" value="P:mRNA catabolic process"/>
    <property type="evidence" value="ECO:0007669"/>
    <property type="project" value="InterPro"/>
</dbReference>
<comment type="caution">
    <text evidence="4">The sequence shown here is derived from an EMBL/GenBank/DDBJ whole genome shotgun (WGS) entry which is preliminary data.</text>
</comment>
<reference evidence="4 5" key="1">
    <citation type="submission" date="2014-07" db="EMBL/GenBank/DDBJ databases">
        <title>Tepidicaulis marinum gen. nov., sp. nov., a novel marine bacterium denitrifying nitrate to nitrous oxide strictly under microaerobic conditions.</title>
        <authorList>
            <person name="Takeuchi M."/>
            <person name="Yamagishi T."/>
            <person name="Kamagata Y."/>
            <person name="Oshima K."/>
            <person name="Hattori M."/>
            <person name="Katayama T."/>
            <person name="Hanada S."/>
            <person name="Tamaki H."/>
            <person name="Marumo K."/>
            <person name="Maeda H."/>
            <person name="Nedachi M."/>
            <person name="Iwasaki W."/>
            <person name="Suwa Y."/>
            <person name="Sakata S."/>
        </authorList>
    </citation>
    <scope>NUCLEOTIDE SEQUENCE [LARGE SCALE GENOMIC DNA]</scope>
    <source>
        <strain evidence="4 5">MA2</strain>
    </source>
</reference>
<evidence type="ECO:0000256" key="2">
    <source>
        <dbReference type="ARBA" id="ARBA00022795"/>
    </source>
</evidence>
<dbReference type="GO" id="GO:0048027">
    <property type="term" value="F:mRNA 5'-UTR binding"/>
    <property type="evidence" value="ECO:0007669"/>
    <property type="project" value="InterPro"/>
</dbReference>
<keyword evidence="2" id="KW-1005">Bacterial flagellum biogenesis</keyword>
<keyword evidence="4" id="KW-0282">Flagellum</keyword>
<dbReference type="GO" id="GO:0044781">
    <property type="term" value="P:bacterial-type flagellum organization"/>
    <property type="evidence" value="ECO:0007669"/>
    <property type="project" value="UniProtKB-KW"/>
</dbReference>
<keyword evidence="3" id="KW-0694">RNA-binding</keyword>